<evidence type="ECO:0000313" key="1">
    <source>
        <dbReference type="EMBL" id="KKT18542.1"/>
    </source>
</evidence>
<reference evidence="1 2" key="1">
    <citation type="journal article" date="2015" name="Nature">
        <title>rRNA introns, odd ribosomes, and small enigmatic genomes across a large radiation of phyla.</title>
        <authorList>
            <person name="Brown C.T."/>
            <person name="Hug L.A."/>
            <person name="Thomas B.C."/>
            <person name="Sharon I."/>
            <person name="Castelle C.J."/>
            <person name="Singh A."/>
            <person name="Wilkins M.J."/>
            <person name="Williams K.H."/>
            <person name="Banfield J.F."/>
        </authorList>
    </citation>
    <scope>NUCLEOTIDE SEQUENCE [LARGE SCALE GENOMIC DNA]</scope>
</reference>
<organism evidence="1 2">
    <name type="scientific">Candidatus Nomurabacteria bacterium GW2011_GWB1_43_7</name>
    <dbReference type="NCBI Taxonomy" id="1618747"/>
    <lineage>
        <taxon>Bacteria</taxon>
        <taxon>Candidatus Nomuraibacteriota</taxon>
    </lineage>
</organism>
<gene>
    <name evidence="1" type="ORF">UW02_C0028G0002</name>
</gene>
<dbReference type="AlphaFoldDB" id="A0A0G1HFY3"/>
<sequence length="233" mass="27973">MNPGPRLKFQLNIEFDRWTCNNDVFHNSVIKDHPMLTESTDLEPDAKKAFNDRYVEKYYKTHKKDLEDAEEKMKDDWMTIESGYFEATDKLFNSRWPEGRYICYPSIFNCNPRFIGTKEFQVFYKHPETTNYVCAHEMLHFIFYDYIEKHYNQKYKRLEEKVIWKLSEIFNDVVLRLPEFIAITGQKDPGIYAETRDELNDAIKLWENTKTVGAFVTKYLVLFSNPVYNFPNN</sequence>
<dbReference type="EMBL" id="LCGS01000028">
    <property type="protein sequence ID" value="KKT18542.1"/>
    <property type="molecule type" value="Genomic_DNA"/>
</dbReference>
<proteinExistence type="predicted"/>
<accession>A0A0G1HFY3</accession>
<dbReference type="Proteomes" id="UP000034751">
    <property type="component" value="Unassembled WGS sequence"/>
</dbReference>
<comment type="caution">
    <text evidence="1">The sequence shown here is derived from an EMBL/GenBank/DDBJ whole genome shotgun (WGS) entry which is preliminary data.</text>
</comment>
<protein>
    <submittedName>
        <fullName evidence="1">Uncharacterized protein</fullName>
    </submittedName>
</protein>
<evidence type="ECO:0000313" key="2">
    <source>
        <dbReference type="Proteomes" id="UP000034751"/>
    </source>
</evidence>
<name>A0A0G1HFY3_9BACT</name>